<evidence type="ECO:0000313" key="2">
    <source>
        <dbReference type="Proteomes" id="UP000251561"/>
    </source>
</evidence>
<organism evidence="1 2">
    <name type="scientific">Flavobacterium fluviale</name>
    <dbReference type="NCBI Taxonomy" id="2249356"/>
    <lineage>
        <taxon>Bacteria</taxon>
        <taxon>Pseudomonadati</taxon>
        <taxon>Bacteroidota</taxon>
        <taxon>Flavobacteriia</taxon>
        <taxon>Flavobacteriales</taxon>
        <taxon>Flavobacteriaceae</taxon>
        <taxon>Flavobacterium</taxon>
    </lineage>
</organism>
<dbReference type="SUPFAM" id="SSF57716">
    <property type="entry name" value="Glucocorticoid receptor-like (DNA-binding domain)"/>
    <property type="match status" value="1"/>
</dbReference>
<reference evidence="1 2" key="1">
    <citation type="submission" date="2018-06" db="EMBL/GenBank/DDBJ databases">
        <title>Genome sequencing of Flavobacterium.</title>
        <authorList>
            <person name="Baek M.-G."/>
            <person name="Yi H."/>
        </authorList>
    </citation>
    <scope>NUCLEOTIDE SEQUENCE [LARGE SCALE GENOMIC DNA]</scope>
    <source>
        <strain evidence="1 2">HYN0086</strain>
    </source>
</reference>
<evidence type="ECO:0008006" key="3">
    <source>
        <dbReference type="Google" id="ProtNLM"/>
    </source>
</evidence>
<dbReference type="EMBL" id="CP030261">
    <property type="protein sequence ID" value="AXB57727.1"/>
    <property type="molecule type" value="Genomic_DNA"/>
</dbReference>
<keyword evidence="2" id="KW-1185">Reference proteome</keyword>
<dbReference type="Proteomes" id="UP000251561">
    <property type="component" value="Chromosome"/>
</dbReference>
<gene>
    <name evidence="1" type="ORF">HYN86_14425</name>
</gene>
<dbReference type="OrthoDB" id="1490774at2"/>
<evidence type="ECO:0000313" key="1">
    <source>
        <dbReference type="EMBL" id="AXB57727.1"/>
    </source>
</evidence>
<proteinExistence type="predicted"/>
<dbReference type="KEGG" id="ffl:HYN86_14425"/>
<dbReference type="RefSeq" id="WP_113678671.1">
    <property type="nucleotide sequence ID" value="NZ_CP030261.1"/>
</dbReference>
<name>A0A344LUY5_9FLAO</name>
<accession>A0A344LUY5</accession>
<protein>
    <recommendedName>
        <fullName evidence="3">Competence protein CoiA-like family protein</fullName>
    </recommendedName>
</protein>
<dbReference type="AlphaFoldDB" id="A0A344LUY5"/>
<sequence length="329" mass="38380">MDEILYTIAKDSEGNFFTALSASKGKIYYCVNCDNILILKKSGRVGPRTKRPHFAHKSLTRNCQPETALHYGFKTLAAEKLNQFLQAGAEFNFYWTCEYCSEVHKGNYIKKLKSVRIEYDLKYCRPDIALLDENDDIFAAVEIVVSHKPNDQALNYYIQNKIILIQINLTSDDDIYKIEQKLSEPHLVKFCLNPKCSVCDNFQQKYIMSIINGKCWKCYNQVKVALMKDGADKFLFGPEKFTPREIAFAKERGVNIDEYISGLTGEQYNANLCRQCRTFIRRFSKLRNYFNYASEENLPIQDFLIRYNCRCCAEKKISEDDDWAQNLKW</sequence>